<evidence type="ECO:0000313" key="3">
    <source>
        <dbReference type="Proteomes" id="UP000054563"/>
    </source>
</evidence>
<feature type="compositionally biased region" description="Acidic residues" evidence="1">
    <location>
        <begin position="208"/>
        <end position="218"/>
    </location>
</feature>
<dbReference type="VEuPathDB" id="FungiDB:CIHG_07118"/>
<dbReference type="OrthoDB" id="4207188at2759"/>
<reference evidence="3" key="1">
    <citation type="journal article" date="2010" name="Genome Res.">
        <title>Population genomic sequencing of Coccidioides fungi reveals recent hybridization and transposon control.</title>
        <authorList>
            <person name="Neafsey D.E."/>
            <person name="Barker B.M."/>
            <person name="Sharpton T.J."/>
            <person name="Stajich J.E."/>
            <person name="Park D.J."/>
            <person name="Whiston E."/>
            <person name="Hung C.-Y."/>
            <person name="McMahan C."/>
            <person name="White J."/>
            <person name="Sykes S."/>
            <person name="Heiman D."/>
            <person name="Young S."/>
            <person name="Zeng Q."/>
            <person name="Abouelleil A."/>
            <person name="Aftuck L."/>
            <person name="Bessette D."/>
            <person name="Brown A."/>
            <person name="FitzGerald M."/>
            <person name="Lui A."/>
            <person name="Macdonald J.P."/>
            <person name="Priest M."/>
            <person name="Orbach M.J."/>
            <person name="Galgiani J.N."/>
            <person name="Kirkland T.N."/>
            <person name="Cole G.T."/>
            <person name="Birren B.W."/>
            <person name="Henn M.R."/>
            <person name="Taylor J.W."/>
            <person name="Rounsley S.D."/>
        </authorList>
    </citation>
    <scope>NUCLEOTIDE SEQUENCE [LARGE SCALE GENOMIC DNA]</scope>
    <source>
        <strain evidence="3">H538.4</strain>
    </source>
</reference>
<dbReference type="EMBL" id="DS017010">
    <property type="protein sequence ID" value="KMU89184.1"/>
    <property type="molecule type" value="Genomic_DNA"/>
</dbReference>
<evidence type="ECO:0000313" key="2">
    <source>
        <dbReference type="EMBL" id="KMU89184.1"/>
    </source>
</evidence>
<dbReference type="STRING" id="396776.A0A0J8RYD0"/>
<dbReference type="eggNOG" id="ENOG502R0Q7">
    <property type="taxonomic scope" value="Eukaryota"/>
</dbReference>
<sequence>MAARQPQRPTDIQRSIEDAEDFRLKELSQYPSGLSIYEVGTYNSASKIELKQFLALHAIWIDVRREDFDPEVWGIKDVDKAEQKLHTQLWETFLKEILPAKELLPVPNLGSWSFVWYYIQVVLNLQQNVDEEDEPKLAFSPIAGRTRGKLQEKRDRELRALYAQSPCPPGRGELGPPSDPDTSMQESSFDDELLTMSIEPAGSNPGDTETDSDTDPNYEELPKFNRLGDEQIVNTALIGLLNVLTFSVPGIQAHWSLQRKAFKFGEGDTTLYEARTDGHLFTGAEPLASKIIVEVKRKPRAWIPEVSMQETAQMVAWIFTEPDEHQQFRIGPETVYRRFLISQDRDEIYLIVAEYDSEYIRYLREPSYTSNPPFMKMFLCGPWRVWKQSHIRELGPILLAMTTQLGC</sequence>
<feature type="region of interest" description="Disordered" evidence="1">
    <location>
        <begin position="163"/>
        <end position="219"/>
    </location>
</feature>
<proteinExistence type="predicted"/>
<evidence type="ECO:0000256" key="1">
    <source>
        <dbReference type="SAM" id="MobiDB-lite"/>
    </source>
</evidence>
<name>A0A0J8RYD0_COCIT</name>
<gene>
    <name evidence="2" type="ORF">CIHG_07118</name>
</gene>
<dbReference type="Proteomes" id="UP000054563">
    <property type="component" value="Unassembled WGS sequence"/>
</dbReference>
<accession>A0A0J8RYD0</accession>
<dbReference type="AlphaFoldDB" id="A0A0J8RYD0"/>
<organism evidence="2 3">
    <name type="scientific">Coccidioides immitis H538.4</name>
    <dbReference type="NCBI Taxonomy" id="396776"/>
    <lineage>
        <taxon>Eukaryota</taxon>
        <taxon>Fungi</taxon>
        <taxon>Dikarya</taxon>
        <taxon>Ascomycota</taxon>
        <taxon>Pezizomycotina</taxon>
        <taxon>Eurotiomycetes</taxon>
        <taxon>Eurotiomycetidae</taxon>
        <taxon>Onygenales</taxon>
        <taxon>Onygenaceae</taxon>
        <taxon>Coccidioides</taxon>
    </lineage>
</organism>
<protein>
    <submittedName>
        <fullName evidence="2">Uncharacterized protein</fullName>
    </submittedName>
</protein>